<keyword evidence="3" id="KW-1185">Reference proteome</keyword>
<evidence type="ECO:0000256" key="1">
    <source>
        <dbReference type="SAM" id="MobiDB-lite"/>
    </source>
</evidence>
<dbReference type="AlphaFoldDB" id="A0A656QQ70"/>
<dbReference type="EMBL" id="JFHD01000004">
    <property type="protein sequence ID" value="KDR32110.1"/>
    <property type="molecule type" value="Genomic_DNA"/>
</dbReference>
<reference evidence="2 3" key="1">
    <citation type="submission" date="2014-03" db="EMBL/GenBank/DDBJ databases">
        <title>Draft Genome Sequences of Four Burkholderia Strains.</title>
        <authorList>
            <person name="Liu X.Y."/>
            <person name="Li C.X."/>
            <person name="Xu J.H."/>
        </authorList>
    </citation>
    <scope>NUCLEOTIDE SEQUENCE [LARGE SCALE GENOMIC DNA]</scope>
    <source>
        <strain evidence="2 3">OP-1</strain>
    </source>
</reference>
<name>A0A656QQ70_9BURK</name>
<organism evidence="2 3">
    <name type="scientific">Caballeronia zhejiangensis</name>
    <dbReference type="NCBI Taxonomy" id="871203"/>
    <lineage>
        <taxon>Bacteria</taxon>
        <taxon>Pseudomonadati</taxon>
        <taxon>Pseudomonadota</taxon>
        <taxon>Betaproteobacteria</taxon>
        <taxon>Burkholderiales</taxon>
        <taxon>Burkholderiaceae</taxon>
        <taxon>Caballeronia</taxon>
    </lineage>
</organism>
<dbReference type="Proteomes" id="UP000027451">
    <property type="component" value="Unassembled WGS sequence"/>
</dbReference>
<dbReference type="InterPro" id="IPR021294">
    <property type="entry name" value="DUF2866"/>
</dbReference>
<proteinExistence type="predicted"/>
<feature type="compositionally biased region" description="Basic and acidic residues" evidence="1">
    <location>
        <begin position="25"/>
        <end position="35"/>
    </location>
</feature>
<accession>A0A656QQ70</accession>
<evidence type="ECO:0000313" key="3">
    <source>
        <dbReference type="Proteomes" id="UP000027451"/>
    </source>
</evidence>
<comment type="caution">
    <text evidence="2">The sequence shown here is derived from an EMBL/GenBank/DDBJ whole genome shotgun (WGS) entry which is preliminary data.</text>
</comment>
<feature type="region of interest" description="Disordered" evidence="1">
    <location>
        <begin position="17"/>
        <end position="45"/>
    </location>
</feature>
<dbReference type="Pfam" id="PF11065">
    <property type="entry name" value="DUF2866"/>
    <property type="match status" value="1"/>
</dbReference>
<protein>
    <submittedName>
        <fullName evidence="2">Uncharacterized protein</fullName>
    </submittedName>
</protein>
<gene>
    <name evidence="2" type="ORF">BG60_26100</name>
</gene>
<evidence type="ECO:0000313" key="2">
    <source>
        <dbReference type="EMBL" id="KDR32110.1"/>
    </source>
</evidence>
<sequence>MLDAALIANVAGNLKGKPRSYAMPRTERKEADMKRPSWPGRSSADVAQIADEPATKLRGCRLSAPIVQPWGASCRVVEWINFRGERSFIAVHVSATEPEIRERMRLHANGERHVALDAAALGRPKLRRA</sequence>